<gene>
    <name evidence="3" type="primary">pssY</name>
    <name evidence="3" type="ORF">GALL_63860</name>
</gene>
<dbReference type="InterPro" id="IPR003362">
    <property type="entry name" value="Bact_transf"/>
</dbReference>
<keyword evidence="3" id="KW-0808">Transferase</keyword>
<evidence type="ECO:0000256" key="1">
    <source>
        <dbReference type="SAM" id="Phobius"/>
    </source>
</evidence>
<keyword evidence="1" id="KW-1133">Transmembrane helix</keyword>
<sequence>MTNDISSDKSSQIIALINCTEVVHSLLLNIDFKGRQIRSFQSGLAFFNQSEKQKLNIVAVISQSEVMAPGGISLLETIRKKSKAQIPFFLVCNNLNDNISKIALKAGIAEIFVMPLSIVKLQTRINFLIEYWDEINNKRKSAQFKPYKTPLIKRMFDLFFAGLALLCLSPLFLIVYVLIKLESKGPAFYYSLRVGTGYRVFKFYKFRSMFADADKRLKDLKHLNQYAEAKKDNSSVTEITEESGFLCDDCKRAGTKCKFPIYADNIQWCEKEFNYSKKNKGSAFIKLKDDPRITKVGKFIRNTSIDELPQLWNVIIGDMSIVGNRPLPLYEAEKLTTDKYALRFMAPAGITGLWQVEKRGKGEMSEDERLMLDNVYAKNHSFINDIKLILKTIPALFQKENV</sequence>
<dbReference type="InterPro" id="IPR011006">
    <property type="entry name" value="CheY-like_superfamily"/>
</dbReference>
<dbReference type="EMBL" id="MLJW01000018">
    <property type="protein sequence ID" value="OIR12135.1"/>
    <property type="molecule type" value="Genomic_DNA"/>
</dbReference>
<dbReference type="SUPFAM" id="SSF52172">
    <property type="entry name" value="CheY-like"/>
    <property type="match status" value="1"/>
</dbReference>
<protein>
    <submittedName>
        <fullName evidence="3">UDP-glucose:undecaprenyl-phosphate glucose-1-phosphate transferase</fullName>
        <ecNumber evidence="3">2.7.8.31</ecNumber>
    </submittedName>
</protein>
<dbReference type="PANTHER" id="PTHR30576:SF0">
    <property type="entry name" value="UNDECAPRENYL-PHOSPHATE N-ACETYLGALACTOSAMINYL 1-PHOSPHATE TRANSFERASE-RELATED"/>
    <property type="match status" value="1"/>
</dbReference>
<reference evidence="3" key="1">
    <citation type="submission" date="2016-10" db="EMBL/GenBank/DDBJ databases">
        <title>Sequence of Gallionella enrichment culture.</title>
        <authorList>
            <person name="Poehlein A."/>
            <person name="Muehling M."/>
            <person name="Daniel R."/>
        </authorList>
    </citation>
    <scope>NUCLEOTIDE SEQUENCE</scope>
</reference>
<evidence type="ECO:0000259" key="2">
    <source>
        <dbReference type="Pfam" id="PF02397"/>
    </source>
</evidence>
<keyword evidence="1" id="KW-0472">Membrane</keyword>
<accession>A0A1J5SUI2</accession>
<proteinExistence type="predicted"/>
<name>A0A1J5SUI2_9ZZZZ</name>
<feature type="transmembrane region" description="Helical" evidence="1">
    <location>
        <begin position="158"/>
        <end position="179"/>
    </location>
</feature>
<feature type="domain" description="Bacterial sugar transferase" evidence="2">
    <location>
        <begin position="153"/>
        <end position="397"/>
    </location>
</feature>
<evidence type="ECO:0000313" key="3">
    <source>
        <dbReference type="EMBL" id="OIR12135.1"/>
    </source>
</evidence>
<dbReference type="EC" id="2.7.8.31" evidence="3"/>
<dbReference type="Pfam" id="PF02397">
    <property type="entry name" value="Bac_transf"/>
    <property type="match status" value="1"/>
</dbReference>
<dbReference type="Gene3D" id="3.40.50.2300">
    <property type="match status" value="1"/>
</dbReference>
<comment type="caution">
    <text evidence="3">The sequence shown here is derived from an EMBL/GenBank/DDBJ whole genome shotgun (WGS) entry which is preliminary data.</text>
</comment>
<dbReference type="AlphaFoldDB" id="A0A1J5SUI2"/>
<dbReference type="PANTHER" id="PTHR30576">
    <property type="entry name" value="COLANIC BIOSYNTHESIS UDP-GLUCOSE LIPID CARRIER TRANSFERASE"/>
    <property type="match status" value="1"/>
</dbReference>
<organism evidence="3">
    <name type="scientific">mine drainage metagenome</name>
    <dbReference type="NCBI Taxonomy" id="410659"/>
    <lineage>
        <taxon>unclassified sequences</taxon>
        <taxon>metagenomes</taxon>
        <taxon>ecological metagenomes</taxon>
    </lineage>
</organism>
<dbReference type="GO" id="GO:0089702">
    <property type="term" value="F:undecaprenyl-phosphate glucose phosphotransferase activity"/>
    <property type="evidence" value="ECO:0007669"/>
    <property type="project" value="UniProtKB-EC"/>
</dbReference>
<keyword evidence="1" id="KW-0812">Transmembrane</keyword>